<organism evidence="2 3">
    <name type="scientific">Rhodopirellula europaea 6C</name>
    <dbReference type="NCBI Taxonomy" id="1263867"/>
    <lineage>
        <taxon>Bacteria</taxon>
        <taxon>Pseudomonadati</taxon>
        <taxon>Planctomycetota</taxon>
        <taxon>Planctomycetia</taxon>
        <taxon>Pirellulales</taxon>
        <taxon>Pirellulaceae</taxon>
        <taxon>Rhodopirellula</taxon>
    </lineage>
</organism>
<reference evidence="2" key="2">
    <citation type="journal article" date="2013" name="Mar. Genomics">
        <title>Expression of sulfatases in Rhodopirellula baltica and the diversity of sulfatases in the genus Rhodopirellula.</title>
        <authorList>
            <person name="Wegner C.E."/>
            <person name="Richter-Heitmann T."/>
            <person name="Klindworth A."/>
            <person name="Klockow C."/>
            <person name="Richter M."/>
            <person name="Achstetter T."/>
            <person name="Glockner F.O."/>
            <person name="Harder J."/>
        </authorList>
    </citation>
    <scope>NUCLEOTIDE SEQUENCE [LARGE SCALE GENOMIC DNA]</scope>
    <source>
        <strain evidence="2">6C</strain>
    </source>
</reference>
<gene>
    <name evidence="2" type="ORF">RE6C_00270</name>
</gene>
<keyword evidence="3" id="KW-1185">Reference proteome</keyword>
<proteinExistence type="predicted"/>
<reference evidence="2" key="1">
    <citation type="submission" date="2012-11" db="EMBL/GenBank/DDBJ databases">
        <title>Permanent draft genomes of Rhodopirellula europaea strain SH398 and 6C.</title>
        <authorList>
            <person name="Richter M."/>
            <person name="Richter-Heitmann T."/>
            <person name="Frank C."/>
            <person name="Harder J."/>
            <person name="Glockner F.O."/>
        </authorList>
    </citation>
    <scope>NUCLEOTIDE SEQUENCE</scope>
    <source>
        <strain evidence="2">6C</strain>
    </source>
</reference>
<dbReference type="Pfam" id="PF13751">
    <property type="entry name" value="DDE_Tnp_1_6"/>
    <property type="match status" value="1"/>
</dbReference>
<sequence>MEGEELIEVQRSKMSQDDAKEHYRLRGQTIEGSFGNAKGNRGVDRFHGRGLARARTETGLLTLAQNLLRLDNLQQNAAHP</sequence>
<protein>
    <submittedName>
        <fullName evidence="2">Protein containing Transposase, IS4-like domain protein</fullName>
    </submittedName>
</protein>
<dbReference type="Proteomes" id="UP000011529">
    <property type="component" value="Unassembled WGS sequence"/>
</dbReference>
<comment type="caution">
    <text evidence="2">The sequence shown here is derived from an EMBL/GenBank/DDBJ whole genome shotgun (WGS) entry which is preliminary data.</text>
</comment>
<dbReference type="EMBL" id="ANMO01000013">
    <property type="protein sequence ID" value="EMB18998.1"/>
    <property type="molecule type" value="Genomic_DNA"/>
</dbReference>
<evidence type="ECO:0000259" key="1">
    <source>
        <dbReference type="Pfam" id="PF13751"/>
    </source>
</evidence>
<evidence type="ECO:0000313" key="2">
    <source>
        <dbReference type="EMBL" id="EMB18998.1"/>
    </source>
</evidence>
<feature type="domain" description="Transposase DDE" evidence="1">
    <location>
        <begin position="6"/>
        <end position="70"/>
    </location>
</feature>
<accession>M2BBI5</accession>
<name>M2BBI5_9BACT</name>
<dbReference type="AlphaFoldDB" id="M2BBI5"/>
<dbReference type="InterPro" id="IPR025668">
    <property type="entry name" value="Tnp_DDE_dom"/>
</dbReference>
<evidence type="ECO:0000313" key="3">
    <source>
        <dbReference type="Proteomes" id="UP000011529"/>
    </source>
</evidence>
<dbReference type="PATRIC" id="fig|1263867.3.peg.293"/>